<dbReference type="SUPFAM" id="SSF89082">
    <property type="entry name" value="Antibiotic binding domain of TipA-like multidrug resistance regulators"/>
    <property type="match status" value="1"/>
</dbReference>
<dbReference type="EMBL" id="ADLN01000128">
    <property type="protein sequence ID" value="EHI56949.1"/>
    <property type="molecule type" value="Genomic_DNA"/>
</dbReference>
<dbReference type="Proteomes" id="UP000005384">
    <property type="component" value="Unassembled WGS sequence"/>
</dbReference>
<organism evidence="7 8">
    <name type="scientific">Hungatella hathewayi WAL-18680</name>
    <dbReference type="NCBI Taxonomy" id="742737"/>
    <lineage>
        <taxon>Bacteria</taxon>
        <taxon>Bacillati</taxon>
        <taxon>Bacillota</taxon>
        <taxon>Clostridia</taxon>
        <taxon>Lachnospirales</taxon>
        <taxon>Lachnospiraceae</taxon>
        <taxon>Hungatella</taxon>
    </lineage>
</organism>
<protein>
    <recommendedName>
        <fullName evidence="6">HTH merR-type domain-containing protein</fullName>
    </recommendedName>
</protein>
<evidence type="ECO:0000256" key="1">
    <source>
        <dbReference type="ARBA" id="ARBA00023015"/>
    </source>
</evidence>
<evidence type="ECO:0000256" key="2">
    <source>
        <dbReference type="ARBA" id="ARBA00023125"/>
    </source>
</evidence>
<feature type="coiled-coil region" evidence="5">
    <location>
        <begin position="84"/>
        <end position="111"/>
    </location>
</feature>
<evidence type="ECO:0000313" key="7">
    <source>
        <dbReference type="EMBL" id="EHI56949.1"/>
    </source>
</evidence>
<dbReference type="PRINTS" id="PR00040">
    <property type="entry name" value="HTHMERR"/>
</dbReference>
<comment type="caution">
    <text evidence="7">The sequence shown here is derived from an EMBL/GenBank/DDBJ whole genome shotgun (WGS) entry which is preliminary data.</text>
</comment>
<evidence type="ECO:0000256" key="3">
    <source>
        <dbReference type="ARBA" id="ARBA00023159"/>
    </source>
</evidence>
<gene>
    <name evidence="7" type="ORF">HMPREF9473_05153</name>
</gene>
<dbReference type="GO" id="GO:0003677">
    <property type="term" value="F:DNA binding"/>
    <property type="evidence" value="ECO:0007669"/>
    <property type="project" value="UniProtKB-KW"/>
</dbReference>
<feature type="domain" description="HTH merR-type" evidence="6">
    <location>
        <begin position="1"/>
        <end position="71"/>
    </location>
</feature>
<proteinExistence type="predicted"/>
<keyword evidence="2" id="KW-0238">DNA-binding</keyword>
<keyword evidence="5" id="KW-0175">Coiled coil</keyword>
<dbReference type="PROSITE" id="PS50937">
    <property type="entry name" value="HTH_MERR_2"/>
    <property type="match status" value="1"/>
</dbReference>
<name>G5INS5_9FIRM</name>
<evidence type="ECO:0000259" key="6">
    <source>
        <dbReference type="PROSITE" id="PS50937"/>
    </source>
</evidence>
<sequence length="253" mass="29006">MEYTVNHLAKLSGVSTRTLRYYDKIGLLKPLRVNSNGYRIYGDEQINLLQQILFYRDLDFCLEDIKSIVTAPDFDREQALADHLVMLEARRQQMELLIQNVKKTIASMKGETVMNDAEKFEGFKKDFIKENEETYGQEIRNRYGDKTVDASNARLAGMTQAQWNETKQLEETIATLLVQAVQTGSPSSPIAQKLCETHKIWLTMFWPDNTYTKEGHLALAESYVADARFKAYYDNIVEGGAEFLRNALAVYCS</sequence>
<keyword evidence="1" id="KW-0805">Transcription regulation</keyword>
<dbReference type="AlphaFoldDB" id="G5INS5"/>
<dbReference type="Pfam" id="PF07739">
    <property type="entry name" value="TipAS"/>
    <property type="match status" value="1"/>
</dbReference>
<dbReference type="OrthoDB" id="9814833at2"/>
<dbReference type="InterPro" id="IPR036244">
    <property type="entry name" value="TipA-like_antibiotic-bd"/>
</dbReference>
<dbReference type="InterPro" id="IPR009061">
    <property type="entry name" value="DNA-bd_dom_put_sf"/>
</dbReference>
<evidence type="ECO:0000256" key="5">
    <source>
        <dbReference type="SAM" id="Coils"/>
    </source>
</evidence>
<keyword evidence="3" id="KW-0010">Activator</keyword>
<evidence type="ECO:0000256" key="4">
    <source>
        <dbReference type="ARBA" id="ARBA00023163"/>
    </source>
</evidence>
<dbReference type="PANTHER" id="PTHR30204">
    <property type="entry name" value="REDOX-CYCLING DRUG-SENSING TRANSCRIPTIONAL ACTIVATOR SOXR"/>
    <property type="match status" value="1"/>
</dbReference>
<dbReference type="InterPro" id="IPR000551">
    <property type="entry name" value="MerR-type_HTH_dom"/>
</dbReference>
<dbReference type="Gene3D" id="1.10.1660.10">
    <property type="match status" value="1"/>
</dbReference>
<dbReference type="RefSeq" id="WP_006783141.1">
    <property type="nucleotide sequence ID" value="NZ_CP040506.1"/>
</dbReference>
<dbReference type="InterPro" id="IPR012925">
    <property type="entry name" value="TipAS_dom"/>
</dbReference>
<dbReference type="InterPro" id="IPR047057">
    <property type="entry name" value="MerR_fam"/>
</dbReference>
<dbReference type="SUPFAM" id="SSF46955">
    <property type="entry name" value="Putative DNA-binding domain"/>
    <property type="match status" value="1"/>
</dbReference>
<evidence type="ECO:0000313" key="8">
    <source>
        <dbReference type="Proteomes" id="UP000005384"/>
    </source>
</evidence>
<dbReference type="Gene3D" id="1.10.490.50">
    <property type="entry name" value="Antibiotic binding domain of TipA-like multidrug resistance regulators"/>
    <property type="match status" value="1"/>
</dbReference>
<dbReference type="GO" id="GO:0003700">
    <property type="term" value="F:DNA-binding transcription factor activity"/>
    <property type="evidence" value="ECO:0007669"/>
    <property type="project" value="InterPro"/>
</dbReference>
<reference evidence="7 8" key="1">
    <citation type="submission" date="2011-08" db="EMBL/GenBank/DDBJ databases">
        <title>The Genome Sequence of Clostridium hathewayi WAL-18680.</title>
        <authorList>
            <consortium name="The Broad Institute Genome Sequencing Platform"/>
            <person name="Earl A."/>
            <person name="Ward D."/>
            <person name="Feldgarden M."/>
            <person name="Gevers D."/>
            <person name="Finegold S.M."/>
            <person name="Summanen P.H."/>
            <person name="Molitoris D.R."/>
            <person name="Song M."/>
            <person name="Daigneault M."/>
            <person name="Allen-Vercoe E."/>
            <person name="Young S.K."/>
            <person name="Zeng Q."/>
            <person name="Gargeya S."/>
            <person name="Fitzgerald M."/>
            <person name="Haas B."/>
            <person name="Abouelleil A."/>
            <person name="Alvarado L."/>
            <person name="Arachchi H.M."/>
            <person name="Berlin A."/>
            <person name="Brown A."/>
            <person name="Chapman S.B."/>
            <person name="Chen Z."/>
            <person name="Dunbar C."/>
            <person name="Freedman E."/>
            <person name="Gearin G."/>
            <person name="Gellesch M."/>
            <person name="Goldberg J."/>
            <person name="Griggs A."/>
            <person name="Gujja S."/>
            <person name="Heiman D."/>
            <person name="Howarth C."/>
            <person name="Larson L."/>
            <person name="Lui A."/>
            <person name="MacDonald P.J.P."/>
            <person name="Montmayeur A."/>
            <person name="Murphy C."/>
            <person name="Neiman D."/>
            <person name="Pearson M."/>
            <person name="Priest M."/>
            <person name="Roberts A."/>
            <person name="Saif S."/>
            <person name="Shea T."/>
            <person name="Shenoy N."/>
            <person name="Sisk P."/>
            <person name="Stolte C."/>
            <person name="Sykes S."/>
            <person name="Wortman J."/>
            <person name="Nusbaum C."/>
            <person name="Birren B."/>
        </authorList>
    </citation>
    <scope>NUCLEOTIDE SEQUENCE [LARGE SCALE GENOMIC DNA]</scope>
    <source>
        <strain evidence="7 8">WAL-18680</strain>
    </source>
</reference>
<keyword evidence="4" id="KW-0804">Transcription</keyword>
<keyword evidence="8" id="KW-1185">Reference proteome</keyword>
<dbReference type="HOGENOM" id="CLU_060077_0_3_9"/>
<dbReference type="Pfam" id="PF13411">
    <property type="entry name" value="MerR_1"/>
    <property type="match status" value="1"/>
</dbReference>
<dbReference type="PATRIC" id="fig|742737.3.peg.5145"/>
<accession>G5INS5</accession>
<dbReference type="CDD" id="cd01106">
    <property type="entry name" value="HTH_TipAL-Mta"/>
    <property type="match status" value="1"/>
</dbReference>
<dbReference type="SMART" id="SM00422">
    <property type="entry name" value="HTH_MERR"/>
    <property type="match status" value="1"/>
</dbReference>
<dbReference type="PANTHER" id="PTHR30204:SF90">
    <property type="entry name" value="HTH-TYPE TRANSCRIPTIONAL ACTIVATOR MTA"/>
    <property type="match status" value="1"/>
</dbReference>